<keyword evidence="8" id="KW-1185">Reference proteome</keyword>
<dbReference type="AlphaFoldDB" id="A0A1M6TKM1"/>
<sequence length="498" mass="53954">MCRKKPGTVVSVNAEVAKNEGRQVAGNMRMEADSMGSMAIPEEVYYGIQSLRAKNNFNMTGKPLHPLFITNLARIKKAAAFTNYEAGLLTKEQAFSIMKACDEIIDGELRDQFIVDAIQGGAGTSANMNANEVIANRAIELLGGRKGNYSIIHPNDHVNLAQSTNDVIPSAGKMTTAELLKAAVAELKRLCQALNQKSAEFNPILKMGRTQLQDAVPIRLGQSFGAYLNAVKRDARRLILAGDEMLSLNLGGTAVGSGMNVSPYYYSAIIPNLNKLFGLDYKQAADLFDATQNLDGFVQVSGCLKSCAVNLTKICNDLRLLSSGPRTGLGEINLPPLQNGSSIMPGKVNPVIPEVVNQAAFQIIGNDAAITWAAAAGQLELNAFEPVLFHDLFESLDLLRQAVQTLTNLCITGITANEERCRKLLEESACVATALCPAIGYEEAARIAKAALKEGVSVKEVVRKENILSEEEMEKIFDLFPMTVAPRQVFCIEEVRKL</sequence>
<proteinExistence type="predicted"/>
<dbReference type="InterPro" id="IPR020557">
    <property type="entry name" value="Fumarate_lyase_CS"/>
</dbReference>
<evidence type="ECO:0000313" key="7">
    <source>
        <dbReference type="EMBL" id="SHK57497.1"/>
    </source>
</evidence>
<dbReference type="EC" id="4.3.1.1" evidence="2"/>
<dbReference type="NCBIfam" id="NF008909">
    <property type="entry name" value="PRK12273.1"/>
    <property type="match status" value="1"/>
</dbReference>
<keyword evidence="3" id="KW-0028">Amino-acid biosynthesis</keyword>
<dbReference type="InterPro" id="IPR018951">
    <property type="entry name" value="Fumarase_C_C"/>
</dbReference>
<organism evidence="7 8">
    <name type="scientific">Anaerocolumna jejuensis DSM 15929</name>
    <dbReference type="NCBI Taxonomy" id="1121322"/>
    <lineage>
        <taxon>Bacteria</taxon>
        <taxon>Bacillati</taxon>
        <taxon>Bacillota</taxon>
        <taxon>Clostridia</taxon>
        <taxon>Lachnospirales</taxon>
        <taxon>Lachnospiraceae</taxon>
        <taxon>Anaerocolumna</taxon>
    </lineage>
</organism>
<dbReference type="GO" id="GO:0006531">
    <property type="term" value="P:aspartate metabolic process"/>
    <property type="evidence" value="ECO:0007669"/>
    <property type="project" value="TreeGrafter"/>
</dbReference>
<dbReference type="InterPro" id="IPR008948">
    <property type="entry name" value="L-Aspartase-like"/>
</dbReference>
<dbReference type="PRINTS" id="PR00149">
    <property type="entry name" value="FUMRATELYASE"/>
</dbReference>
<dbReference type="FunFam" id="1.20.200.10:FF:000001">
    <property type="entry name" value="Fumarate hydratase, mitochondrial"/>
    <property type="match status" value="1"/>
</dbReference>
<feature type="domain" description="Fumarase C C-terminal" evidence="6">
    <location>
        <begin position="432"/>
        <end position="483"/>
    </location>
</feature>
<dbReference type="STRING" id="1121322.SAMN02745136_02843"/>
<evidence type="ECO:0000313" key="8">
    <source>
        <dbReference type="Proteomes" id="UP000184386"/>
    </source>
</evidence>
<dbReference type="GO" id="GO:0008797">
    <property type="term" value="F:aspartate ammonia-lyase activity"/>
    <property type="evidence" value="ECO:0007669"/>
    <property type="project" value="UniProtKB-EC"/>
</dbReference>
<dbReference type="InterPro" id="IPR022761">
    <property type="entry name" value="Fumarate_lyase_N"/>
</dbReference>
<dbReference type="PANTHER" id="PTHR42696:SF2">
    <property type="entry name" value="ASPARTATE AMMONIA-LYASE"/>
    <property type="match status" value="1"/>
</dbReference>
<evidence type="ECO:0000256" key="4">
    <source>
        <dbReference type="ARBA" id="ARBA00023239"/>
    </source>
</evidence>
<dbReference type="Pfam" id="PF10415">
    <property type="entry name" value="FumaraseC_C"/>
    <property type="match status" value="1"/>
</dbReference>
<reference evidence="7 8" key="1">
    <citation type="submission" date="2016-11" db="EMBL/GenBank/DDBJ databases">
        <authorList>
            <person name="Jaros S."/>
            <person name="Januszkiewicz K."/>
            <person name="Wedrychowicz H."/>
        </authorList>
    </citation>
    <scope>NUCLEOTIDE SEQUENCE [LARGE SCALE GENOMIC DNA]</scope>
    <source>
        <strain evidence="7 8">DSM 15929</strain>
    </source>
</reference>
<protein>
    <recommendedName>
        <fullName evidence="2">aspartate ammonia-lyase</fullName>
        <ecNumber evidence="2">4.3.1.1</ecNumber>
    </recommendedName>
</protein>
<evidence type="ECO:0000256" key="2">
    <source>
        <dbReference type="ARBA" id="ARBA00012992"/>
    </source>
</evidence>
<dbReference type="GO" id="GO:0008652">
    <property type="term" value="P:amino acid biosynthetic process"/>
    <property type="evidence" value="ECO:0007669"/>
    <property type="project" value="UniProtKB-KW"/>
</dbReference>
<dbReference type="Proteomes" id="UP000184386">
    <property type="component" value="Unassembled WGS sequence"/>
</dbReference>
<keyword evidence="4 7" id="KW-0456">Lyase</keyword>
<dbReference type="SUPFAM" id="SSF48557">
    <property type="entry name" value="L-aspartase-like"/>
    <property type="match status" value="1"/>
</dbReference>
<dbReference type="Gene3D" id="1.10.275.10">
    <property type="entry name" value="Fumarase/aspartase (N-terminal domain)"/>
    <property type="match status" value="1"/>
</dbReference>
<evidence type="ECO:0000256" key="1">
    <source>
        <dbReference type="ARBA" id="ARBA00001494"/>
    </source>
</evidence>
<evidence type="ECO:0000259" key="6">
    <source>
        <dbReference type="Pfam" id="PF10415"/>
    </source>
</evidence>
<dbReference type="InterPro" id="IPR024083">
    <property type="entry name" value="Fumarase/histidase_N"/>
</dbReference>
<gene>
    <name evidence="7" type="ORF">SAMN02745136_02843</name>
</gene>
<dbReference type="Gene3D" id="1.20.200.10">
    <property type="entry name" value="Fumarase/aspartase (Central domain)"/>
    <property type="match status" value="1"/>
</dbReference>
<feature type="domain" description="Fumarate lyase N-terminal" evidence="5">
    <location>
        <begin position="38"/>
        <end position="365"/>
    </location>
</feature>
<dbReference type="FunFam" id="1.10.40.30:FF:000002">
    <property type="entry name" value="Fumarate hydratase class II"/>
    <property type="match status" value="1"/>
</dbReference>
<accession>A0A1M6TKM1</accession>
<dbReference type="GO" id="GO:0005829">
    <property type="term" value="C:cytosol"/>
    <property type="evidence" value="ECO:0007669"/>
    <property type="project" value="TreeGrafter"/>
</dbReference>
<evidence type="ECO:0000256" key="3">
    <source>
        <dbReference type="ARBA" id="ARBA00022605"/>
    </source>
</evidence>
<dbReference type="GO" id="GO:0006099">
    <property type="term" value="P:tricarboxylic acid cycle"/>
    <property type="evidence" value="ECO:0007669"/>
    <property type="project" value="InterPro"/>
</dbReference>
<dbReference type="Pfam" id="PF00206">
    <property type="entry name" value="Lyase_1"/>
    <property type="match status" value="1"/>
</dbReference>
<evidence type="ECO:0000259" key="5">
    <source>
        <dbReference type="Pfam" id="PF00206"/>
    </source>
</evidence>
<dbReference type="PANTHER" id="PTHR42696">
    <property type="entry name" value="ASPARTATE AMMONIA-LYASE"/>
    <property type="match status" value="1"/>
</dbReference>
<name>A0A1M6TKM1_9FIRM</name>
<dbReference type="FunFam" id="1.10.275.10:FF:000001">
    <property type="entry name" value="Fumarate hydratase, mitochondrial"/>
    <property type="match status" value="1"/>
</dbReference>
<dbReference type="CDD" id="cd01357">
    <property type="entry name" value="Aspartase"/>
    <property type="match status" value="1"/>
</dbReference>
<dbReference type="InterPro" id="IPR051546">
    <property type="entry name" value="Aspartate_Ammonia-Lyase"/>
</dbReference>
<dbReference type="Gene3D" id="1.10.40.30">
    <property type="entry name" value="Fumarase/aspartase (C-terminal domain)"/>
    <property type="match status" value="1"/>
</dbReference>
<dbReference type="EMBL" id="FRAC01000013">
    <property type="protein sequence ID" value="SHK57497.1"/>
    <property type="molecule type" value="Genomic_DNA"/>
</dbReference>
<dbReference type="InterPro" id="IPR000362">
    <property type="entry name" value="Fumarate_lyase_fam"/>
</dbReference>
<comment type="catalytic activity">
    <reaction evidence="1">
        <text>L-aspartate = fumarate + NH4(+)</text>
        <dbReference type="Rhea" id="RHEA:16601"/>
        <dbReference type="ChEBI" id="CHEBI:28938"/>
        <dbReference type="ChEBI" id="CHEBI:29806"/>
        <dbReference type="ChEBI" id="CHEBI:29991"/>
        <dbReference type="EC" id="4.3.1.1"/>
    </reaction>
</comment>
<dbReference type="PROSITE" id="PS00163">
    <property type="entry name" value="FUMARATE_LYASES"/>
    <property type="match status" value="1"/>
</dbReference>